<feature type="transmembrane region" description="Helical" evidence="1">
    <location>
        <begin position="212"/>
        <end position="231"/>
    </location>
</feature>
<gene>
    <name evidence="2" type="ORF">Q5M86_13425</name>
</gene>
<feature type="transmembrane region" description="Helical" evidence="1">
    <location>
        <begin position="187"/>
        <end position="206"/>
    </location>
</feature>
<evidence type="ECO:0000256" key="1">
    <source>
        <dbReference type="SAM" id="Phobius"/>
    </source>
</evidence>
<dbReference type="EMBL" id="JAUPBM010000308">
    <property type="protein sequence ID" value="MDO7021767.1"/>
    <property type="molecule type" value="Genomic_DNA"/>
</dbReference>
<keyword evidence="1" id="KW-1133">Transmembrane helix</keyword>
<proteinExistence type="predicted"/>
<evidence type="ECO:0000313" key="3">
    <source>
        <dbReference type="Proteomes" id="UP001175147"/>
    </source>
</evidence>
<reference evidence="2" key="1">
    <citation type="submission" date="2023-07" db="EMBL/GenBank/DDBJ databases">
        <title>Mucosal microbiota of week-old chicken and adult hens.</title>
        <authorList>
            <person name="Volf J."/>
            <person name="Karasova D."/>
            <person name="Crhanova M."/>
            <person name="Faldynova M."/>
            <person name="Prikrylova H."/>
            <person name="Zeman M."/>
            <person name="Babak V."/>
            <person name="Rajova J."/>
            <person name="Rychlik I."/>
        </authorList>
    </citation>
    <scope>NUCLEOTIDE SEQUENCE</scope>
    <source>
        <strain evidence="2">ET902</strain>
    </source>
</reference>
<organism evidence="2 3">
    <name type="scientific">Brachyspira innocens</name>
    <dbReference type="NCBI Taxonomy" id="13264"/>
    <lineage>
        <taxon>Bacteria</taxon>
        <taxon>Pseudomonadati</taxon>
        <taxon>Spirochaetota</taxon>
        <taxon>Spirochaetia</taxon>
        <taxon>Brachyspirales</taxon>
        <taxon>Brachyspiraceae</taxon>
        <taxon>Brachyspira</taxon>
    </lineage>
</organism>
<keyword evidence="1" id="KW-0812">Transmembrane</keyword>
<sequence length="261" mass="29302">MVFLTIVNFWGCAKNNNVTAPSSSIKKTEISFSYLDDQYQISENKTDNILMKTKDIAENFSLISKKTGENEYTAIITDEQNNISVAMVYKDNKEFPDHISFSKDDNLIRGTASDHVNGAFDVLWSMNGMEEVFYNIKLSDDIYNYNNISSLDSKENYQAKTLIISLKIWDAINNYVQDSNNQPKGRFFFFIFGVIAAVAAVTAATVATFVTALVVTAVVLTIGAIVSTPVVPPAIKPNPEEPDVYPKVPTFNVLYKWRKNR</sequence>
<evidence type="ECO:0000313" key="2">
    <source>
        <dbReference type="EMBL" id="MDO7021767.1"/>
    </source>
</evidence>
<keyword evidence="3" id="KW-1185">Reference proteome</keyword>
<name>A0ABT8Z270_9SPIR</name>
<keyword evidence="1" id="KW-0472">Membrane</keyword>
<dbReference type="RefSeq" id="WP_304392536.1">
    <property type="nucleotide sequence ID" value="NZ_JAUPBM010000308.1"/>
</dbReference>
<dbReference type="Proteomes" id="UP001175147">
    <property type="component" value="Unassembled WGS sequence"/>
</dbReference>
<comment type="caution">
    <text evidence="2">The sequence shown here is derived from an EMBL/GenBank/DDBJ whole genome shotgun (WGS) entry which is preliminary data.</text>
</comment>
<protein>
    <recommendedName>
        <fullName evidence="4">Lipoprotein</fullName>
    </recommendedName>
</protein>
<accession>A0ABT8Z270</accession>
<evidence type="ECO:0008006" key="4">
    <source>
        <dbReference type="Google" id="ProtNLM"/>
    </source>
</evidence>